<dbReference type="KEGG" id="tsv:DSM104635_02081"/>
<keyword evidence="1" id="KW-0472">Membrane</keyword>
<name>A0A6I6MR28_9CAUL</name>
<feature type="transmembrane region" description="Helical" evidence="1">
    <location>
        <begin position="31"/>
        <end position="49"/>
    </location>
</feature>
<sequence>MSETPPPNLPPRKKLAVEQPLEGSALKSGKLVIYATVVAVLGGLAGYNAMVQGLDLTSPYVIAPAIGAVWFALRLFMIWSSNARG</sequence>
<dbReference type="Proteomes" id="UP000431269">
    <property type="component" value="Chromosome"/>
</dbReference>
<dbReference type="RefSeq" id="WP_158766115.1">
    <property type="nucleotide sequence ID" value="NZ_CP047045.1"/>
</dbReference>
<evidence type="ECO:0000256" key="1">
    <source>
        <dbReference type="SAM" id="Phobius"/>
    </source>
</evidence>
<keyword evidence="1" id="KW-0812">Transmembrane</keyword>
<keyword evidence="1" id="KW-1133">Transmembrane helix</keyword>
<proteinExistence type="predicted"/>
<feature type="transmembrane region" description="Helical" evidence="1">
    <location>
        <begin position="61"/>
        <end position="79"/>
    </location>
</feature>
<evidence type="ECO:0000313" key="2">
    <source>
        <dbReference type="EMBL" id="QGZ95237.1"/>
    </source>
</evidence>
<accession>A0A6I6MR28</accession>
<reference evidence="3" key="1">
    <citation type="submission" date="2019-12" db="EMBL/GenBank/DDBJ databases">
        <title>Complete genome of Terracaulis silvestris 0127_4.</title>
        <authorList>
            <person name="Vieira S."/>
            <person name="Riedel T."/>
            <person name="Sproer C."/>
            <person name="Pascual J."/>
            <person name="Boedeker C."/>
            <person name="Overmann J."/>
        </authorList>
    </citation>
    <scope>NUCLEOTIDE SEQUENCE [LARGE SCALE GENOMIC DNA]</scope>
    <source>
        <strain evidence="3">0127_4</strain>
    </source>
</reference>
<organism evidence="2 3">
    <name type="scientific">Terricaulis silvestris</name>
    <dbReference type="NCBI Taxonomy" id="2686094"/>
    <lineage>
        <taxon>Bacteria</taxon>
        <taxon>Pseudomonadati</taxon>
        <taxon>Pseudomonadota</taxon>
        <taxon>Alphaproteobacteria</taxon>
        <taxon>Caulobacterales</taxon>
        <taxon>Caulobacteraceae</taxon>
        <taxon>Terricaulis</taxon>
    </lineage>
</organism>
<protein>
    <submittedName>
        <fullName evidence="2">Uncharacterized protein</fullName>
    </submittedName>
</protein>
<evidence type="ECO:0000313" key="3">
    <source>
        <dbReference type="Proteomes" id="UP000431269"/>
    </source>
</evidence>
<dbReference type="AlphaFoldDB" id="A0A6I6MR28"/>
<keyword evidence="3" id="KW-1185">Reference proteome</keyword>
<dbReference type="EMBL" id="CP047045">
    <property type="protein sequence ID" value="QGZ95237.1"/>
    <property type="molecule type" value="Genomic_DNA"/>
</dbReference>
<gene>
    <name evidence="2" type="ORF">DSM104635_02081</name>
</gene>